<evidence type="ECO:0000313" key="2">
    <source>
        <dbReference type="Proteomes" id="UP000722336"/>
    </source>
</evidence>
<organism evidence="1 2">
    <name type="scientific">Pacificimonas pallii</name>
    <dbReference type="NCBI Taxonomy" id="2827236"/>
    <lineage>
        <taxon>Bacteria</taxon>
        <taxon>Pseudomonadati</taxon>
        <taxon>Pseudomonadota</taxon>
        <taxon>Alphaproteobacteria</taxon>
        <taxon>Sphingomonadales</taxon>
        <taxon>Sphingosinicellaceae</taxon>
        <taxon>Pacificimonas</taxon>
    </lineage>
</organism>
<sequence length="365" mass="39706">MNEPMQRVFGQRVMIDRADIKSATVGDGGDAPALARGQALFKIDRVALTANNVTYAAAGDMMGYWRFFPMPDGYGGLPVWGYGECIASKASGVTKGERVYGYWPLGEKLIVDVDDVDARGFSDSSEHRQGLSPVYNRYDRAAEQPSSDRENTTALYRPLFTTGWLIAQQMLGASDYGARQVMFSSASSKTAIGAAWSYGTRKEAPPERIGLTSPQNVEFCEGLGIYDRVLAYDQLDRIADDKASAYIDFAGNRALRHAVHERFGPRLGYSMAVGMTHWTDVQSGEEAPPPEAKMFFAPTVMESEQRRLGASGLRSAMASAWAEFVGFAGPHTDVETIGGIANARDAYERVARGDITGATSLIVTL</sequence>
<accession>A0ABS6SDK6</accession>
<dbReference type="RefSeq" id="WP_218444721.1">
    <property type="nucleotide sequence ID" value="NZ_JAGSPA010000002.1"/>
</dbReference>
<dbReference type="InterPro" id="IPR021276">
    <property type="entry name" value="DUF2855"/>
</dbReference>
<dbReference type="EMBL" id="JAGSPA010000002">
    <property type="protein sequence ID" value="MBV7256173.1"/>
    <property type="molecule type" value="Genomic_DNA"/>
</dbReference>
<protein>
    <submittedName>
        <fullName evidence="1">DUF2855 family protein</fullName>
    </submittedName>
</protein>
<dbReference type="Proteomes" id="UP000722336">
    <property type="component" value="Unassembled WGS sequence"/>
</dbReference>
<reference evidence="1 2" key="1">
    <citation type="submission" date="2021-04" db="EMBL/GenBank/DDBJ databases">
        <authorList>
            <person name="Pira H."/>
            <person name="Risdian C."/>
            <person name="Wink J."/>
        </authorList>
    </citation>
    <scope>NUCLEOTIDE SEQUENCE [LARGE SCALE GENOMIC DNA]</scope>
    <source>
        <strain evidence="1 2">WHA3</strain>
    </source>
</reference>
<name>A0ABS6SDK6_9SPHN</name>
<comment type="caution">
    <text evidence="1">The sequence shown here is derived from an EMBL/GenBank/DDBJ whole genome shotgun (WGS) entry which is preliminary data.</text>
</comment>
<dbReference type="Pfam" id="PF11017">
    <property type="entry name" value="DUF2855"/>
    <property type="match status" value="1"/>
</dbReference>
<evidence type="ECO:0000313" key="1">
    <source>
        <dbReference type="EMBL" id="MBV7256173.1"/>
    </source>
</evidence>
<gene>
    <name evidence="1" type="ORF">KCG44_05175</name>
</gene>
<proteinExistence type="predicted"/>
<keyword evidence="2" id="KW-1185">Reference proteome</keyword>